<dbReference type="InterPro" id="IPR014776">
    <property type="entry name" value="4pyrrole_Mease_sub2"/>
</dbReference>
<evidence type="ECO:0000256" key="3">
    <source>
        <dbReference type="ARBA" id="ARBA00022573"/>
    </source>
</evidence>
<dbReference type="InterPro" id="IPR012382">
    <property type="entry name" value="CobI/CbiL"/>
</dbReference>
<name>A0A2R6AA15_9ARCH</name>
<dbReference type="InterPro" id="IPR000878">
    <property type="entry name" value="4pyrrol_Mease"/>
</dbReference>
<dbReference type="Gene3D" id="3.40.1010.10">
    <property type="entry name" value="Cobalt-precorrin-4 Transmethylase, Domain 1"/>
    <property type="match status" value="1"/>
</dbReference>
<dbReference type="Gene3D" id="3.30.950.10">
    <property type="entry name" value="Methyltransferase, Cobalt-precorrin-4 Transmethylase, Domain 2"/>
    <property type="match status" value="1"/>
</dbReference>
<evidence type="ECO:0000256" key="7">
    <source>
        <dbReference type="PIRNR" id="PIRNR036427"/>
    </source>
</evidence>
<keyword evidence="4 9" id="KW-0489">Methyltransferase</keyword>
<sequence>MTGKLYCIGVGPGDPELITVKALKALEQSRVIFIPSPGPTSKKLALQIVENALKERGGIGSKLVVELHFPMTRDQEALKRAWRENAQKIAQSVLKGETCCYVVLGDPLLYSTFGHIHTILREYGVEAEFIPGVSSITACPAKVGLILAEERDTIVITPAENLDVIKKCASIAKTMILIKGSVNLDSVIDTIKQAGVSENTRVLYVRRCTIEGEKYVQTTISNWEKGVIEEDYFSMLVVGGALD</sequence>
<evidence type="ECO:0000256" key="5">
    <source>
        <dbReference type="ARBA" id="ARBA00022679"/>
    </source>
</evidence>
<comment type="pathway">
    <text evidence="1">Cofactor biosynthesis; adenosylcobalamin biosynthesis.</text>
</comment>
<dbReference type="InterPro" id="IPR035996">
    <property type="entry name" value="4pyrrol_Methylase_sf"/>
</dbReference>
<dbReference type="SUPFAM" id="SSF53790">
    <property type="entry name" value="Tetrapyrrole methylase"/>
    <property type="match status" value="1"/>
</dbReference>
<dbReference type="PANTHER" id="PTHR43467:SF2">
    <property type="entry name" value="COBALT-PRECORRIN-2 C(20)-METHYLTRANSFERASE"/>
    <property type="match status" value="1"/>
</dbReference>
<gene>
    <name evidence="9" type="ORF">B9Q01_05340</name>
</gene>
<dbReference type="AlphaFoldDB" id="A0A2R6AA15"/>
<dbReference type="Pfam" id="PF00590">
    <property type="entry name" value="TP_methylase"/>
    <property type="match status" value="1"/>
</dbReference>
<evidence type="ECO:0000256" key="6">
    <source>
        <dbReference type="ARBA" id="ARBA00022691"/>
    </source>
</evidence>
<dbReference type="GO" id="GO:0009236">
    <property type="term" value="P:cobalamin biosynthetic process"/>
    <property type="evidence" value="ECO:0007669"/>
    <property type="project" value="UniProtKB-UniRule"/>
</dbReference>
<comment type="caution">
    <text evidence="9">The sequence shown here is derived from an EMBL/GenBank/DDBJ whole genome shotgun (WGS) entry which is preliminary data.</text>
</comment>
<organism evidence="9 10">
    <name type="scientific">Candidatus Marsarchaeota G1 archaeon OSP_D</name>
    <dbReference type="NCBI Taxonomy" id="1978155"/>
    <lineage>
        <taxon>Archaea</taxon>
        <taxon>Candidatus Marsarchaeota</taxon>
        <taxon>Candidatus Marsarchaeota group 1</taxon>
    </lineage>
</organism>
<dbReference type="EMBL" id="NEXC01000030">
    <property type="protein sequence ID" value="PSN83262.1"/>
    <property type="molecule type" value="Genomic_DNA"/>
</dbReference>
<evidence type="ECO:0000259" key="8">
    <source>
        <dbReference type="Pfam" id="PF00590"/>
    </source>
</evidence>
<keyword evidence="5 9" id="KW-0808">Transferase</keyword>
<evidence type="ECO:0000313" key="9">
    <source>
        <dbReference type="EMBL" id="PSN83262.1"/>
    </source>
</evidence>
<keyword evidence="3" id="KW-0169">Cobalamin biosynthesis</keyword>
<dbReference type="CDD" id="cd11645">
    <property type="entry name" value="Precorrin_2_C20_MT"/>
    <property type="match status" value="1"/>
</dbReference>
<evidence type="ECO:0000256" key="2">
    <source>
        <dbReference type="ARBA" id="ARBA00005879"/>
    </source>
</evidence>
<dbReference type="InterPro" id="IPR014777">
    <property type="entry name" value="4pyrrole_Mease_sub1"/>
</dbReference>
<evidence type="ECO:0000256" key="1">
    <source>
        <dbReference type="ARBA" id="ARBA00004953"/>
    </source>
</evidence>
<dbReference type="GO" id="GO:0032259">
    <property type="term" value="P:methylation"/>
    <property type="evidence" value="ECO:0007669"/>
    <property type="project" value="UniProtKB-KW"/>
</dbReference>
<protein>
    <submittedName>
        <fullName evidence="9">Precorrin-2 C(20)-methyltransferase</fullName>
    </submittedName>
</protein>
<keyword evidence="6" id="KW-0949">S-adenosyl-L-methionine</keyword>
<dbReference type="PIRSF" id="PIRSF036427">
    <property type="entry name" value="Precrrn-2_mtase"/>
    <property type="match status" value="1"/>
</dbReference>
<dbReference type="Proteomes" id="UP000240880">
    <property type="component" value="Unassembled WGS sequence"/>
</dbReference>
<dbReference type="InterPro" id="IPR006364">
    <property type="entry name" value="CobI/CbiL/CobIJ_dom"/>
</dbReference>
<dbReference type="PANTHER" id="PTHR43467">
    <property type="entry name" value="COBALT-PRECORRIN-2 C(20)-METHYLTRANSFERASE"/>
    <property type="match status" value="1"/>
</dbReference>
<dbReference type="GO" id="GO:0030788">
    <property type="term" value="F:precorrin-2 C20-methyltransferase activity"/>
    <property type="evidence" value="ECO:0007669"/>
    <property type="project" value="InterPro"/>
</dbReference>
<evidence type="ECO:0000256" key="4">
    <source>
        <dbReference type="ARBA" id="ARBA00022603"/>
    </source>
</evidence>
<accession>A0A2R6AA15</accession>
<comment type="similarity">
    <text evidence="2 7">Belongs to the precorrin methyltransferase family.</text>
</comment>
<evidence type="ECO:0000313" key="10">
    <source>
        <dbReference type="Proteomes" id="UP000240880"/>
    </source>
</evidence>
<proteinExistence type="inferred from homology"/>
<reference evidence="9 10" key="1">
    <citation type="submission" date="2017-04" db="EMBL/GenBank/DDBJ databases">
        <title>Novel microbial lineages endemic to geothermal iron-oxide mats fill important gaps in the evolutionary history of Archaea.</title>
        <authorList>
            <person name="Jay Z.J."/>
            <person name="Beam J.P."/>
            <person name="Dlakic M."/>
            <person name="Rusch D.B."/>
            <person name="Kozubal M.A."/>
            <person name="Inskeep W.P."/>
        </authorList>
    </citation>
    <scope>NUCLEOTIDE SEQUENCE [LARGE SCALE GENOMIC DNA]</scope>
    <source>
        <strain evidence="9">OSP_D</strain>
    </source>
</reference>
<dbReference type="UniPathway" id="UPA00148"/>
<feature type="domain" description="Tetrapyrrole methylase" evidence="8">
    <location>
        <begin position="4"/>
        <end position="221"/>
    </location>
</feature>
<dbReference type="NCBIfam" id="TIGR01467">
    <property type="entry name" value="cobI_cbiL"/>
    <property type="match status" value="1"/>
</dbReference>